<keyword evidence="3" id="KW-1185">Reference proteome</keyword>
<dbReference type="HOGENOM" id="CLU_2062637_0_0_1"/>
<dbReference type="OrthoDB" id="10322113at2759"/>
<evidence type="ECO:0000313" key="3">
    <source>
        <dbReference type="Proteomes" id="UP000008783"/>
    </source>
</evidence>
<dbReference type="Proteomes" id="UP000008783">
    <property type="component" value="Unassembled WGS sequence"/>
</dbReference>
<proteinExistence type="predicted"/>
<evidence type="ECO:0000256" key="1">
    <source>
        <dbReference type="SAM" id="MobiDB-lite"/>
    </source>
</evidence>
<feature type="region of interest" description="Disordered" evidence="1">
    <location>
        <begin position="53"/>
        <end position="77"/>
    </location>
</feature>
<reference evidence="3" key="2">
    <citation type="journal article" date="2011" name="Proc. Natl. Acad. Sci. U.S.A.">
        <title>Obligate biotrophy features unraveled by the genomic analysis of rust fungi.</title>
        <authorList>
            <person name="Duplessis S."/>
            <person name="Cuomo C.A."/>
            <person name="Lin Y.-C."/>
            <person name="Aerts A."/>
            <person name="Tisserant E."/>
            <person name="Veneault-Fourrey C."/>
            <person name="Joly D.L."/>
            <person name="Hacquard S."/>
            <person name="Amselem J."/>
            <person name="Cantarel B.L."/>
            <person name="Chiu R."/>
            <person name="Coutinho P.M."/>
            <person name="Feau N."/>
            <person name="Field M."/>
            <person name="Frey P."/>
            <person name="Gelhaye E."/>
            <person name="Goldberg J."/>
            <person name="Grabherr M.G."/>
            <person name="Kodira C.D."/>
            <person name="Kohler A."/>
            <person name="Kuees U."/>
            <person name="Lindquist E.A."/>
            <person name="Lucas S.M."/>
            <person name="Mago R."/>
            <person name="Mauceli E."/>
            <person name="Morin E."/>
            <person name="Murat C."/>
            <person name="Pangilinan J.L."/>
            <person name="Park R."/>
            <person name="Pearson M."/>
            <person name="Quesneville H."/>
            <person name="Rouhier N."/>
            <person name="Sakthikumar S."/>
            <person name="Salamov A.A."/>
            <person name="Schmutz J."/>
            <person name="Selles B."/>
            <person name="Shapiro H."/>
            <person name="Tanguay P."/>
            <person name="Tuskan G.A."/>
            <person name="Henrissat B."/>
            <person name="Van de Peer Y."/>
            <person name="Rouze P."/>
            <person name="Ellis J.G."/>
            <person name="Dodds P.N."/>
            <person name="Schein J.E."/>
            <person name="Zhong S."/>
            <person name="Hamelin R.C."/>
            <person name="Grigoriev I.V."/>
            <person name="Szabo L.J."/>
            <person name="Martin F."/>
        </authorList>
    </citation>
    <scope>NUCLEOTIDE SEQUENCE [LARGE SCALE GENOMIC DNA]</scope>
    <source>
        <strain evidence="3">CRL 75-36-700-3 / race SCCL</strain>
    </source>
</reference>
<dbReference type="RefSeq" id="XP_003329010.2">
    <property type="nucleotide sequence ID" value="XM_003328962.2"/>
</dbReference>
<sequence>MVIPEPADQPVSGLHCAGRDGPGLIRTQLAIGLPMGSQAANQEEIRAARRPWWGFGNTKGQTQRDRSVSDLTEQEHQEHLQQSRDWATFGQIWQAARGIWGPADLLQDPWLIAPPLAAG</sequence>
<protein>
    <submittedName>
        <fullName evidence="2">Uncharacterized protein</fullName>
    </submittedName>
</protein>
<gene>
    <name evidence="2" type="ORF">PGTG_10750</name>
</gene>
<feature type="compositionally biased region" description="Basic and acidic residues" evidence="1">
    <location>
        <begin position="62"/>
        <end position="77"/>
    </location>
</feature>
<dbReference type="AlphaFoldDB" id="E3KJW6"/>
<dbReference type="KEGG" id="pgr:PGTG_10750"/>
<dbReference type="InParanoid" id="E3KJW6"/>
<organism evidence="2 3">
    <name type="scientific">Puccinia graminis f. sp. tritici (strain CRL 75-36-700-3 / race SCCL)</name>
    <name type="common">Black stem rust fungus</name>
    <dbReference type="NCBI Taxonomy" id="418459"/>
    <lineage>
        <taxon>Eukaryota</taxon>
        <taxon>Fungi</taxon>
        <taxon>Dikarya</taxon>
        <taxon>Basidiomycota</taxon>
        <taxon>Pucciniomycotina</taxon>
        <taxon>Pucciniomycetes</taxon>
        <taxon>Pucciniales</taxon>
        <taxon>Pucciniaceae</taxon>
        <taxon>Puccinia</taxon>
    </lineage>
</organism>
<dbReference type="EMBL" id="DS178291">
    <property type="protein sequence ID" value="EFP84591.2"/>
    <property type="molecule type" value="Genomic_DNA"/>
</dbReference>
<dbReference type="VEuPathDB" id="FungiDB:PGTG_10750"/>
<reference key="1">
    <citation type="submission" date="2007-01" db="EMBL/GenBank/DDBJ databases">
        <title>The Genome Sequence of Puccinia graminis f. sp. tritici Strain CRL 75-36-700-3.</title>
        <authorList>
            <consortium name="The Broad Institute Genome Sequencing Platform"/>
            <person name="Birren B."/>
            <person name="Lander E."/>
            <person name="Galagan J."/>
            <person name="Nusbaum C."/>
            <person name="Devon K."/>
            <person name="Cuomo C."/>
            <person name="Jaffe D."/>
            <person name="Butler J."/>
            <person name="Alvarez P."/>
            <person name="Gnerre S."/>
            <person name="Grabherr M."/>
            <person name="Mauceli E."/>
            <person name="Brockman W."/>
            <person name="Young S."/>
            <person name="LaButti K."/>
            <person name="Sykes S."/>
            <person name="DeCaprio D."/>
            <person name="Crawford M."/>
            <person name="Koehrsen M."/>
            <person name="Engels R."/>
            <person name="Montgomery P."/>
            <person name="Pearson M."/>
            <person name="Howarth C."/>
            <person name="Larson L."/>
            <person name="White J."/>
            <person name="Zeng Q."/>
            <person name="Kodira C."/>
            <person name="Yandava C."/>
            <person name="Alvarado L."/>
            <person name="O'Leary S."/>
            <person name="Szabo L."/>
            <person name="Dean R."/>
            <person name="Schein J."/>
        </authorList>
    </citation>
    <scope>NUCLEOTIDE SEQUENCE</scope>
    <source>
        <strain>CRL 75-36-700-3</strain>
    </source>
</reference>
<dbReference type="GeneID" id="10546260"/>
<evidence type="ECO:0000313" key="2">
    <source>
        <dbReference type="EMBL" id="EFP84591.2"/>
    </source>
</evidence>
<accession>E3KJW6</accession>
<name>E3KJW6_PUCGT</name>